<organism evidence="2 3">
    <name type="scientific">Jannaschia pohangensis</name>
    <dbReference type="NCBI Taxonomy" id="390807"/>
    <lineage>
        <taxon>Bacteria</taxon>
        <taxon>Pseudomonadati</taxon>
        <taxon>Pseudomonadota</taxon>
        <taxon>Alphaproteobacteria</taxon>
        <taxon>Rhodobacterales</taxon>
        <taxon>Roseobacteraceae</taxon>
        <taxon>Jannaschia</taxon>
    </lineage>
</organism>
<keyword evidence="1" id="KW-0732">Signal</keyword>
<evidence type="ECO:0000313" key="2">
    <source>
        <dbReference type="EMBL" id="SFJ39746.1"/>
    </source>
</evidence>
<dbReference type="EMBL" id="FORA01000003">
    <property type="protein sequence ID" value="SFJ39746.1"/>
    <property type="molecule type" value="Genomic_DNA"/>
</dbReference>
<dbReference type="Proteomes" id="UP000199110">
    <property type="component" value="Unassembled WGS sequence"/>
</dbReference>
<gene>
    <name evidence="2" type="ORF">SAMN04488095_2739</name>
</gene>
<accession>A0A1I3R3A9</accession>
<dbReference type="AlphaFoldDB" id="A0A1I3R3A9"/>
<dbReference type="STRING" id="390807.SAMN04488095_2739"/>
<evidence type="ECO:0000256" key="1">
    <source>
        <dbReference type="SAM" id="SignalP"/>
    </source>
</evidence>
<protein>
    <submittedName>
        <fullName evidence="2">Uncharacterized protein</fullName>
    </submittedName>
</protein>
<name>A0A1I3R3A9_9RHOB</name>
<feature type="signal peptide" evidence="1">
    <location>
        <begin position="1"/>
        <end position="30"/>
    </location>
</feature>
<keyword evidence="3" id="KW-1185">Reference proteome</keyword>
<feature type="chain" id="PRO_5011744798" evidence="1">
    <location>
        <begin position="31"/>
        <end position="173"/>
    </location>
</feature>
<sequence length="173" mass="18121">MPCPVRPSAVPLGALLVTVAATLTAHPSSADVTDACAVTAAFPEAVAQLEGEGWTVLTRDADLTPEQIDALAWTLMTGYIAGDDGGEDIATLLDLQRKAVPGLLLRRDTDTTRSRVLVQGNDALTLVQTRTIPGRVERVCRLAATEAPEGLDLIEAEGAPALAEITTVLPEVK</sequence>
<evidence type="ECO:0000313" key="3">
    <source>
        <dbReference type="Proteomes" id="UP000199110"/>
    </source>
</evidence>
<reference evidence="2 3" key="1">
    <citation type="submission" date="2016-10" db="EMBL/GenBank/DDBJ databases">
        <authorList>
            <person name="de Groot N.N."/>
        </authorList>
    </citation>
    <scope>NUCLEOTIDE SEQUENCE [LARGE SCALE GENOMIC DNA]</scope>
    <source>
        <strain evidence="2 3">DSM 19073</strain>
    </source>
</reference>
<proteinExistence type="predicted"/>